<evidence type="ECO:0000259" key="4">
    <source>
        <dbReference type="Pfam" id="PF13458"/>
    </source>
</evidence>
<dbReference type="EMBL" id="NGFO01000002">
    <property type="protein sequence ID" value="OUC80522.1"/>
    <property type="molecule type" value="Genomic_DNA"/>
</dbReference>
<feature type="domain" description="Leucine-binding protein" evidence="4">
    <location>
        <begin position="57"/>
        <end position="384"/>
    </location>
</feature>
<proteinExistence type="inferred from homology"/>
<evidence type="ECO:0000256" key="3">
    <source>
        <dbReference type="SAM" id="MobiDB-lite"/>
    </source>
</evidence>
<dbReference type="PANTHER" id="PTHR30483:SF6">
    <property type="entry name" value="PERIPLASMIC BINDING PROTEIN OF ABC TRANSPORTER FOR NATURAL AMINO ACIDS"/>
    <property type="match status" value="1"/>
</dbReference>
<feature type="region of interest" description="Disordered" evidence="3">
    <location>
        <begin position="32"/>
        <end position="51"/>
    </location>
</feature>
<dbReference type="SUPFAM" id="SSF53822">
    <property type="entry name" value="Periplasmic binding protein-like I"/>
    <property type="match status" value="1"/>
</dbReference>
<dbReference type="Pfam" id="PF13458">
    <property type="entry name" value="Peripla_BP_6"/>
    <property type="match status" value="1"/>
</dbReference>
<dbReference type="PROSITE" id="PS51257">
    <property type="entry name" value="PROKAR_LIPOPROTEIN"/>
    <property type="match status" value="1"/>
</dbReference>
<dbReference type="PANTHER" id="PTHR30483">
    <property type="entry name" value="LEUCINE-SPECIFIC-BINDING PROTEIN"/>
    <property type="match status" value="1"/>
</dbReference>
<comment type="caution">
    <text evidence="5">The sequence shown here is derived from an EMBL/GenBank/DDBJ whole genome shotgun (WGS) entry which is preliminary data.</text>
</comment>
<dbReference type="RefSeq" id="WP_086533669.1">
    <property type="nucleotide sequence ID" value="NZ_NGFO01000002.1"/>
</dbReference>
<accession>A0A243QFK5</accession>
<evidence type="ECO:0000256" key="2">
    <source>
        <dbReference type="ARBA" id="ARBA00022729"/>
    </source>
</evidence>
<evidence type="ECO:0000313" key="6">
    <source>
        <dbReference type="Proteomes" id="UP000194632"/>
    </source>
</evidence>
<gene>
    <name evidence="5" type="ORF">CA982_01940</name>
</gene>
<evidence type="ECO:0000256" key="1">
    <source>
        <dbReference type="ARBA" id="ARBA00010062"/>
    </source>
</evidence>
<dbReference type="OrthoDB" id="5169139at2"/>
<dbReference type="InterPro" id="IPR028081">
    <property type="entry name" value="Leu-bd"/>
</dbReference>
<dbReference type="Proteomes" id="UP000194632">
    <property type="component" value="Unassembled WGS sequence"/>
</dbReference>
<reference evidence="5 6" key="1">
    <citation type="submission" date="2017-05" db="EMBL/GenBank/DDBJ databases">
        <title>Biotechnological potential of actinobacteria isolated from South African environments.</title>
        <authorList>
            <person name="Le Roes-Hill M."/>
            <person name="Prins A."/>
            <person name="Durrell K.A."/>
        </authorList>
    </citation>
    <scope>NUCLEOTIDE SEQUENCE [LARGE SCALE GENOMIC DNA]</scope>
    <source>
        <strain evidence="5">BS2</strain>
    </source>
</reference>
<evidence type="ECO:0000313" key="5">
    <source>
        <dbReference type="EMBL" id="OUC80522.1"/>
    </source>
</evidence>
<dbReference type="InterPro" id="IPR028082">
    <property type="entry name" value="Peripla_BP_I"/>
</dbReference>
<dbReference type="Gene3D" id="3.40.50.2300">
    <property type="match status" value="2"/>
</dbReference>
<sequence>MKLGGLTRHRRAVAGLSALAVVSVVGLTACGSDDSSSSSAPSAATTSLPADPADGTPVKIGFISAEGGAAVSLPEYRQGAEAAVEYVNQNGGGLAGHPVDLVVCKQQEEPTSATKCANELVEQGVAAVLSPGTSMGQVIVPIITGAKIPYVTLNAVSAAELTSPGVSALSAGLPGSLTTTATAAKSEGLKKVTVFASDGGGIGTVISQMGGPIFQGMGIDLNVVPIPLGVPDPTPMVSAGLSEKPDGISVVADAATCAAVLKSVQTQDPTVKKILIPTCLDPNVTNVIGIDSIKGNLGVTATDYLSDEPDSVLYRSVLGQYAPDLSITGPGSSGYQVLLGLVRAADGIQGDVDAASIADALKTSKNIEMPAGGGITFTCNGTAFPQMPSLCSSQMLYGTINDQGVPVDLKLAGQKPAA</sequence>
<name>A0A243QFK5_9ACTN</name>
<dbReference type="STRING" id="417102.CA982_01940"/>
<keyword evidence="6" id="KW-1185">Reference proteome</keyword>
<dbReference type="CDD" id="cd06341">
    <property type="entry name" value="PBP1_ABC_ligand_binding-like"/>
    <property type="match status" value="1"/>
</dbReference>
<protein>
    <recommendedName>
        <fullName evidence="4">Leucine-binding protein domain-containing protein</fullName>
    </recommendedName>
</protein>
<dbReference type="AlphaFoldDB" id="A0A243QFK5"/>
<comment type="similarity">
    <text evidence="1">Belongs to the leucine-binding protein family.</text>
</comment>
<dbReference type="InterPro" id="IPR051010">
    <property type="entry name" value="BCAA_transport"/>
</dbReference>
<keyword evidence="2" id="KW-0732">Signal</keyword>
<organism evidence="5 6">
    <name type="scientific">Gordonia lacunae</name>
    <dbReference type="NCBI Taxonomy" id="417102"/>
    <lineage>
        <taxon>Bacteria</taxon>
        <taxon>Bacillati</taxon>
        <taxon>Actinomycetota</taxon>
        <taxon>Actinomycetes</taxon>
        <taxon>Mycobacteriales</taxon>
        <taxon>Gordoniaceae</taxon>
        <taxon>Gordonia</taxon>
    </lineage>
</organism>